<comment type="caution">
    <text evidence="3">The sequence shown here is derived from an EMBL/GenBank/DDBJ whole genome shotgun (WGS) entry which is preliminary data.</text>
</comment>
<evidence type="ECO:0000256" key="1">
    <source>
        <dbReference type="ARBA" id="ARBA00022801"/>
    </source>
</evidence>
<dbReference type="InterPro" id="IPR021109">
    <property type="entry name" value="Peptidase_aspartic_dom_sf"/>
</dbReference>
<dbReference type="Pfam" id="PF00077">
    <property type="entry name" value="RVP"/>
    <property type="match status" value="1"/>
</dbReference>
<evidence type="ECO:0000259" key="2">
    <source>
        <dbReference type="PROSITE" id="PS50175"/>
    </source>
</evidence>
<reference evidence="3" key="1">
    <citation type="submission" date="2021-08" db="EMBL/GenBank/DDBJ databases">
        <authorList>
            <person name="Misof B."/>
            <person name="Oliver O."/>
            <person name="Podsiadlowski L."/>
            <person name="Donath A."/>
            <person name="Peters R."/>
            <person name="Mayer C."/>
            <person name="Rust J."/>
            <person name="Gunkel S."/>
            <person name="Lesny P."/>
            <person name="Martin S."/>
            <person name="Oeyen J.P."/>
            <person name="Petersen M."/>
            <person name="Panagiotis P."/>
            <person name="Wilbrandt J."/>
            <person name="Tanja T."/>
        </authorList>
    </citation>
    <scope>NUCLEOTIDE SEQUENCE</scope>
    <source>
        <strain evidence="3">GBR_01_08_01A</strain>
        <tissue evidence="3">Thorax + abdomen</tissue>
    </source>
</reference>
<accession>A0AAD9RES3</accession>
<protein>
    <recommendedName>
        <fullName evidence="2">Peptidase A2 domain-containing protein</fullName>
    </recommendedName>
</protein>
<dbReference type="SUPFAM" id="SSF50630">
    <property type="entry name" value="Acid proteases"/>
    <property type="match status" value="1"/>
</dbReference>
<dbReference type="GO" id="GO:0004190">
    <property type="term" value="F:aspartic-type endopeptidase activity"/>
    <property type="evidence" value="ECO:0007669"/>
    <property type="project" value="InterPro"/>
</dbReference>
<keyword evidence="4" id="KW-1185">Reference proteome</keyword>
<dbReference type="Proteomes" id="UP001258017">
    <property type="component" value="Unassembled WGS sequence"/>
</dbReference>
<feature type="domain" description="Peptidase A2" evidence="2">
    <location>
        <begin position="14"/>
        <end position="87"/>
    </location>
</feature>
<dbReference type="EMBL" id="JAIFRP010000387">
    <property type="protein sequence ID" value="KAK2578347.1"/>
    <property type="molecule type" value="Genomic_DNA"/>
</dbReference>
<dbReference type="InterPro" id="IPR018061">
    <property type="entry name" value="Retropepsins"/>
</dbReference>
<sequence>MSRRLNVTDRSTGIRYLIDTGADVSVIPRKNCQGIRTPYDLQLTAANGSTIRTYGQVTMVVNIGLRRDFRWRMIVADVPQPILGADFLATFGLLVDVGRKKVLDRTTSLSVDGIASRDQEVDSIRLVSGN</sequence>
<dbReference type="FunFam" id="2.40.70.10:FF:000130">
    <property type="entry name" value="Retrovirus-related Pol polyprotein from transposon opus-like Protein"/>
    <property type="match status" value="1"/>
</dbReference>
<proteinExistence type="predicted"/>
<evidence type="ECO:0000313" key="4">
    <source>
        <dbReference type="Proteomes" id="UP001258017"/>
    </source>
</evidence>
<name>A0AAD9RES3_9HYME</name>
<evidence type="ECO:0000313" key="3">
    <source>
        <dbReference type="EMBL" id="KAK2578347.1"/>
    </source>
</evidence>
<organism evidence="3 4">
    <name type="scientific">Odynerus spinipes</name>
    <dbReference type="NCBI Taxonomy" id="1348599"/>
    <lineage>
        <taxon>Eukaryota</taxon>
        <taxon>Metazoa</taxon>
        <taxon>Ecdysozoa</taxon>
        <taxon>Arthropoda</taxon>
        <taxon>Hexapoda</taxon>
        <taxon>Insecta</taxon>
        <taxon>Pterygota</taxon>
        <taxon>Neoptera</taxon>
        <taxon>Endopterygota</taxon>
        <taxon>Hymenoptera</taxon>
        <taxon>Apocrita</taxon>
        <taxon>Aculeata</taxon>
        <taxon>Vespoidea</taxon>
        <taxon>Vespidae</taxon>
        <taxon>Eumeninae</taxon>
        <taxon>Odynerus</taxon>
    </lineage>
</organism>
<dbReference type="GO" id="GO:0006508">
    <property type="term" value="P:proteolysis"/>
    <property type="evidence" value="ECO:0007669"/>
    <property type="project" value="InterPro"/>
</dbReference>
<dbReference type="PROSITE" id="PS50175">
    <property type="entry name" value="ASP_PROT_RETROV"/>
    <property type="match status" value="1"/>
</dbReference>
<reference evidence="3" key="2">
    <citation type="journal article" date="2023" name="Commun. Biol.">
        <title>Intrasexual cuticular hydrocarbon dimorphism in a wasp sheds light on hydrocarbon biosynthesis genes in Hymenoptera.</title>
        <authorList>
            <person name="Moris V.C."/>
            <person name="Podsiadlowski L."/>
            <person name="Martin S."/>
            <person name="Oeyen J.P."/>
            <person name="Donath A."/>
            <person name="Petersen M."/>
            <person name="Wilbrandt J."/>
            <person name="Misof B."/>
            <person name="Liedtke D."/>
            <person name="Thamm M."/>
            <person name="Scheiner R."/>
            <person name="Schmitt T."/>
            <person name="Niehuis O."/>
        </authorList>
    </citation>
    <scope>NUCLEOTIDE SEQUENCE</scope>
    <source>
        <strain evidence="3">GBR_01_08_01A</strain>
    </source>
</reference>
<dbReference type="Gene3D" id="2.40.70.10">
    <property type="entry name" value="Acid Proteases"/>
    <property type="match status" value="1"/>
</dbReference>
<dbReference type="AlphaFoldDB" id="A0AAD9RES3"/>
<keyword evidence="1" id="KW-0378">Hydrolase</keyword>
<gene>
    <name evidence="3" type="ORF">KPH14_002621</name>
</gene>
<dbReference type="InterPro" id="IPR001995">
    <property type="entry name" value="Peptidase_A2_cat"/>
</dbReference>